<dbReference type="InterPro" id="IPR050951">
    <property type="entry name" value="Retrovirus_Pol_polyprotein"/>
</dbReference>
<dbReference type="InterPro" id="IPR043502">
    <property type="entry name" value="DNA/RNA_pol_sf"/>
</dbReference>
<evidence type="ECO:0000313" key="5">
    <source>
        <dbReference type="Proteomes" id="UP000257109"/>
    </source>
</evidence>
<proteinExistence type="predicted"/>
<dbReference type="InterPro" id="IPR043128">
    <property type="entry name" value="Rev_trsase/Diguanyl_cyclase"/>
</dbReference>
<comment type="caution">
    <text evidence="4">The sequence shown here is derived from an EMBL/GenBank/DDBJ whole genome shotgun (WGS) entry which is preliminary data.</text>
</comment>
<dbReference type="GO" id="GO:0003824">
    <property type="term" value="F:catalytic activity"/>
    <property type="evidence" value="ECO:0007669"/>
    <property type="project" value="UniProtKB-KW"/>
</dbReference>
<feature type="non-terminal residue" evidence="4">
    <location>
        <position position="328"/>
    </location>
</feature>
<keyword evidence="1" id="KW-0511">Multifunctional enzyme</keyword>
<dbReference type="PANTHER" id="PTHR37984">
    <property type="entry name" value="PROTEIN CBG26694"/>
    <property type="match status" value="1"/>
</dbReference>
<accession>A0A371H3W8</accession>
<gene>
    <name evidence="4" type="primary">pol</name>
    <name evidence="4" type="ORF">CR513_19747</name>
</gene>
<evidence type="ECO:0000313" key="4">
    <source>
        <dbReference type="EMBL" id="RDX97479.1"/>
    </source>
</evidence>
<name>A0A371H3W8_MUCPR</name>
<dbReference type="Proteomes" id="UP000257109">
    <property type="component" value="Unassembled WGS sequence"/>
</dbReference>
<dbReference type="InterPro" id="IPR041577">
    <property type="entry name" value="RT_RNaseH_2"/>
</dbReference>
<dbReference type="Pfam" id="PF00078">
    <property type="entry name" value="RVT_1"/>
    <property type="match status" value="1"/>
</dbReference>
<dbReference type="SUPFAM" id="SSF56672">
    <property type="entry name" value="DNA/RNA polymerases"/>
    <property type="match status" value="1"/>
</dbReference>
<dbReference type="PANTHER" id="PTHR37984:SF5">
    <property type="entry name" value="PROTEIN NYNRIN-LIKE"/>
    <property type="match status" value="1"/>
</dbReference>
<dbReference type="OrthoDB" id="909916at2759"/>
<dbReference type="EMBL" id="QJKJ01003644">
    <property type="protein sequence ID" value="RDX97479.1"/>
    <property type="molecule type" value="Genomic_DNA"/>
</dbReference>
<dbReference type="CDD" id="cd01647">
    <property type="entry name" value="RT_LTR"/>
    <property type="match status" value="1"/>
</dbReference>
<feature type="domain" description="Reverse transcriptase" evidence="2">
    <location>
        <begin position="70"/>
        <end position="174"/>
    </location>
</feature>
<evidence type="ECO:0000259" key="2">
    <source>
        <dbReference type="Pfam" id="PF00078"/>
    </source>
</evidence>
<sequence length="328" mass="38015">MPNRLDNESDKTTCIWNHLSHLDSEWVSSVQVVLKKSGIMVIKNHWHVCIDYRKPNQTTRKDHFPLSFIDQIHVAPVDQHKTTFTCLFGMFEYIRIPFELYNAPSTFQRCMISIFSDLFENCMEVFMDDFTVYAESFEAFLHNLSRVLHRFIDNNLVLNFEKYHFMVTKGIFLGNLVFTRGIEVDKAKIDVISSLPNPASMQEVRSFLGHACFYSKITLPLSKLLQKDVDFSFDQSCVDAFQELKRRLTSVPIFQAPNWELQFEFTCDASNSVLGAVLGQRVSKQPHVIAYASRMMDVAQVNYTTIEKELLVIIFALDKFKSYLAPKL</sequence>
<dbReference type="Pfam" id="PF17919">
    <property type="entry name" value="RT_RNaseH_2"/>
    <property type="match status" value="1"/>
</dbReference>
<organism evidence="4 5">
    <name type="scientific">Mucuna pruriens</name>
    <name type="common">Velvet bean</name>
    <name type="synonym">Dolichos pruriens</name>
    <dbReference type="NCBI Taxonomy" id="157652"/>
    <lineage>
        <taxon>Eukaryota</taxon>
        <taxon>Viridiplantae</taxon>
        <taxon>Streptophyta</taxon>
        <taxon>Embryophyta</taxon>
        <taxon>Tracheophyta</taxon>
        <taxon>Spermatophyta</taxon>
        <taxon>Magnoliopsida</taxon>
        <taxon>eudicotyledons</taxon>
        <taxon>Gunneridae</taxon>
        <taxon>Pentapetalae</taxon>
        <taxon>rosids</taxon>
        <taxon>fabids</taxon>
        <taxon>Fabales</taxon>
        <taxon>Fabaceae</taxon>
        <taxon>Papilionoideae</taxon>
        <taxon>50 kb inversion clade</taxon>
        <taxon>NPAAA clade</taxon>
        <taxon>indigoferoid/millettioid clade</taxon>
        <taxon>Phaseoleae</taxon>
        <taxon>Mucuna</taxon>
    </lineage>
</organism>
<dbReference type="InterPro" id="IPR000477">
    <property type="entry name" value="RT_dom"/>
</dbReference>
<keyword evidence="5" id="KW-1185">Reference proteome</keyword>
<feature type="domain" description="Reverse transcriptase/retrotransposon-derived protein RNase H-like" evidence="3">
    <location>
        <begin position="234"/>
        <end position="324"/>
    </location>
</feature>
<reference evidence="4" key="1">
    <citation type="submission" date="2018-05" db="EMBL/GenBank/DDBJ databases">
        <title>Draft genome of Mucuna pruriens seed.</title>
        <authorList>
            <person name="Nnadi N.E."/>
            <person name="Vos R."/>
            <person name="Hasami M.H."/>
            <person name="Devisetty U.K."/>
            <person name="Aguiy J.C."/>
        </authorList>
    </citation>
    <scope>NUCLEOTIDE SEQUENCE [LARGE SCALE GENOMIC DNA]</scope>
    <source>
        <strain evidence="4">JCA_2017</strain>
    </source>
</reference>
<dbReference type="AlphaFoldDB" id="A0A371H3W8"/>
<dbReference type="Gene3D" id="3.30.70.270">
    <property type="match status" value="2"/>
</dbReference>
<evidence type="ECO:0000256" key="1">
    <source>
        <dbReference type="ARBA" id="ARBA00023268"/>
    </source>
</evidence>
<protein>
    <submittedName>
        <fullName evidence="4">Retrovirus-related Pol polyprotein from transposon 17.6</fullName>
    </submittedName>
</protein>
<evidence type="ECO:0000259" key="3">
    <source>
        <dbReference type="Pfam" id="PF17919"/>
    </source>
</evidence>